<dbReference type="InterPro" id="IPR004088">
    <property type="entry name" value="KH_dom_type_1"/>
</dbReference>
<dbReference type="PANTHER" id="PTHR12547">
    <property type="entry name" value="CCCH ZINC FINGER/TIS11-RELATED"/>
    <property type="match status" value="1"/>
</dbReference>
<dbReference type="InterPro" id="IPR045877">
    <property type="entry name" value="ZFP36-like"/>
</dbReference>
<dbReference type="InterPro" id="IPR000571">
    <property type="entry name" value="Znf_CCCH"/>
</dbReference>
<dbReference type="GO" id="GO:0008270">
    <property type="term" value="F:zinc ion binding"/>
    <property type="evidence" value="ECO:0007669"/>
    <property type="project" value="UniProtKB-KW"/>
</dbReference>
<reference evidence="8 9" key="1">
    <citation type="journal article" date="2021" name="Nat. Plants">
        <title>The Taxus genome provides insights into paclitaxel biosynthesis.</title>
        <authorList>
            <person name="Xiong X."/>
            <person name="Gou J."/>
            <person name="Liao Q."/>
            <person name="Li Y."/>
            <person name="Zhou Q."/>
            <person name="Bi G."/>
            <person name="Li C."/>
            <person name="Du R."/>
            <person name="Wang X."/>
            <person name="Sun T."/>
            <person name="Guo L."/>
            <person name="Liang H."/>
            <person name="Lu P."/>
            <person name="Wu Y."/>
            <person name="Zhang Z."/>
            <person name="Ro D.K."/>
            <person name="Shang Y."/>
            <person name="Huang S."/>
            <person name="Yan J."/>
        </authorList>
    </citation>
    <scope>NUCLEOTIDE SEQUENCE [LARGE SCALE GENOMIC DNA]</scope>
    <source>
        <strain evidence="8">Ta-2019</strain>
    </source>
</reference>
<dbReference type="InterPro" id="IPR036855">
    <property type="entry name" value="Znf_CCCH_sf"/>
</dbReference>
<dbReference type="Proteomes" id="UP000824469">
    <property type="component" value="Unassembled WGS sequence"/>
</dbReference>
<dbReference type="InterPro" id="IPR036612">
    <property type="entry name" value="KH_dom_type_1_sf"/>
</dbReference>
<dbReference type="PANTHER" id="PTHR12547:SF184">
    <property type="entry name" value="CCCH-TYPE ZN-FINGER PROTEIN"/>
    <property type="match status" value="1"/>
</dbReference>
<dbReference type="Gene3D" id="4.10.1000.10">
    <property type="entry name" value="Zinc finger, CCCH-type"/>
    <property type="match status" value="2"/>
</dbReference>
<evidence type="ECO:0000313" key="9">
    <source>
        <dbReference type="Proteomes" id="UP000824469"/>
    </source>
</evidence>
<evidence type="ECO:0000256" key="6">
    <source>
        <dbReference type="PROSITE-ProRule" id="PRU00723"/>
    </source>
</evidence>
<feature type="zinc finger region" description="C3H1-type" evidence="6">
    <location>
        <begin position="280"/>
        <end position="307"/>
    </location>
</feature>
<dbReference type="Pfam" id="PF00642">
    <property type="entry name" value="zf-CCCH"/>
    <property type="match status" value="1"/>
</dbReference>
<dbReference type="SUPFAM" id="SSF54791">
    <property type="entry name" value="Eukaryotic type KH-domain (KH-domain type I)"/>
    <property type="match status" value="1"/>
</dbReference>
<evidence type="ECO:0000256" key="2">
    <source>
        <dbReference type="ARBA" id="ARBA00022737"/>
    </source>
</evidence>
<dbReference type="GO" id="GO:0003729">
    <property type="term" value="F:mRNA binding"/>
    <property type="evidence" value="ECO:0007669"/>
    <property type="project" value="InterPro"/>
</dbReference>
<name>A0AA38LES6_TAXCH</name>
<dbReference type="EMBL" id="JAHRHJ020000004">
    <property type="protein sequence ID" value="KAH9319175.1"/>
    <property type="molecule type" value="Genomic_DNA"/>
</dbReference>
<dbReference type="GO" id="GO:0051252">
    <property type="term" value="P:regulation of RNA metabolic process"/>
    <property type="evidence" value="ECO:0007669"/>
    <property type="project" value="UniProtKB-ARBA"/>
</dbReference>
<accession>A0AA38LES6</accession>
<dbReference type="SMART" id="SM00356">
    <property type="entry name" value="ZnF_C3H1"/>
    <property type="match status" value="3"/>
</dbReference>
<dbReference type="FunFam" id="4.10.1000.10:FF:000003">
    <property type="entry name" value="Zinc finger CCCH domain-containing protein"/>
    <property type="match status" value="2"/>
</dbReference>
<keyword evidence="2" id="KW-0677">Repeat</keyword>
<feature type="domain" description="C3H1-type" evidence="7">
    <location>
        <begin position="112"/>
        <end position="140"/>
    </location>
</feature>
<organism evidence="8 9">
    <name type="scientific">Taxus chinensis</name>
    <name type="common">Chinese yew</name>
    <name type="synonym">Taxus wallichiana var. chinensis</name>
    <dbReference type="NCBI Taxonomy" id="29808"/>
    <lineage>
        <taxon>Eukaryota</taxon>
        <taxon>Viridiplantae</taxon>
        <taxon>Streptophyta</taxon>
        <taxon>Embryophyta</taxon>
        <taxon>Tracheophyta</taxon>
        <taxon>Spermatophyta</taxon>
        <taxon>Pinopsida</taxon>
        <taxon>Pinidae</taxon>
        <taxon>Conifers II</taxon>
        <taxon>Cupressales</taxon>
        <taxon>Taxaceae</taxon>
        <taxon>Taxus</taxon>
    </lineage>
</organism>
<sequence>MDSFGPGRKRYRSDAFLQENGGGYTDGNRFKPFGATPEKESLTTTLGSKTKAACTKFFSTSGCPYGESCHFLHYVPGGVNATQMANFGSGLGATAKKNTGVLPSDQTFPPASFKTRLCTKYDTAEGCRFAEKCHFAHGESELGKGNADSYAVKNERTTDRFGSRLPTGFDGKVGGRAGYRDTTTPAAATFGLSSTAKISVDASLAGAIIGKGGVNSKQICRVTGVKLAIRDHESDDNLKNIELEGTFEQIQQASVMVRDLIMHTSTMAPPKQQSSYSTNNFKTKLCDNYAQGTCTFGDRCHFAHGNSELQDHSKHA</sequence>
<dbReference type="OMA" id="SEMECRR"/>
<feature type="zinc finger region" description="C3H1-type" evidence="6">
    <location>
        <begin position="48"/>
        <end position="76"/>
    </location>
</feature>
<keyword evidence="1 6" id="KW-0479">Metal-binding</keyword>
<dbReference type="SMART" id="SM00322">
    <property type="entry name" value="KH"/>
    <property type="match status" value="1"/>
</dbReference>
<dbReference type="SUPFAM" id="SSF90229">
    <property type="entry name" value="CCCH zinc finger"/>
    <property type="match status" value="3"/>
</dbReference>
<feature type="zinc finger region" description="C3H1-type" evidence="6">
    <location>
        <begin position="112"/>
        <end position="140"/>
    </location>
</feature>
<keyword evidence="3 6" id="KW-0863">Zinc-finger</keyword>
<feature type="domain" description="C3H1-type" evidence="7">
    <location>
        <begin position="280"/>
        <end position="307"/>
    </location>
</feature>
<dbReference type="CDD" id="cd22464">
    <property type="entry name" value="KH-I_AtC3H36_like"/>
    <property type="match status" value="1"/>
</dbReference>
<feature type="domain" description="C3H1-type" evidence="7">
    <location>
        <begin position="48"/>
        <end position="76"/>
    </location>
</feature>
<dbReference type="Gene3D" id="3.30.1370.10">
    <property type="entry name" value="K Homology domain, type 1"/>
    <property type="match status" value="1"/>
</dbReference>
<keyword evidence="5" id="KW-0694">RNA-binding</keyword>
<dbReference type="GO" id="GO:0010468">
    <property type="term" value="P:regulation of gene expression"/>
    <property type="evidence" value="ECO:0007669"/>
    <property type="project" value="UniProtKB-ARBA"/>
</dbReference>
<dbReference type="Pfam" id="PF14608">
    <property type="entry name" value="zf-CCCH_2"/>
    <property type="match status" value="2"/>
</dbReference>
<gene>
    <name evidence="8" type="ORF">KI387_020944</name>
</gene>
<dbReference type="PROSITE" id="PS50103">
    <property type="entry name" value="ZF_C3H1"/>
    <property type="match status" value="3"/>
</dbReference>
<evidence type="ECO:0000256" key="5">
    <source>
        <dbReference type="PROSITE-ProRule" id="PRU00117"/>
    </source>
</evidence>
<dbReference type="InterPro" id="IPR004087">
    <property type="entry name" value="KH_dom"/>
</dbReference>
<evidence type="ECO:0000259" key="7">
    <source>
        <dbReference type="PROSITE" id="PS50103"/>
    </source>
</evidence>
<dbReference type="AlphaFoldDB" id="A0AA38LES6"/>
<evidence type="ECO:0000256" key="1">
    <source>
        <dbReference type="ARBA" id="ARBA00022723"/>
    </source>
</evidence>
<evidence type="ECO:0000256" key="3">
    <source>
        <dbReference type="ARBA" id="ARBA00022771"/>
    </source>
</evidence>
<proteinExistence type="predicted"/>
<dbReference type="Pfam" id="PF00013">
    <property type="entry name" value="KH_1"/>
    <property type="match status" value="1"/>
</dbReference>
<evidence type="ECO:0000313" key="8">
    <source>
        <dbReference type="EMBL" id="KAH9319175.1"/>
    </source>
</evidence>
<comment type="caution">
    <text evidence="8">The sequence shown here is derived from an EMBL/GenBank/DDBJ whole genome shotgun (WGS) entry which is preliminary data.</text>
</comment>
<protein>
    <recommendedName>
        <fullName evidence="7">C3H1-type domain-containing protein</fullName>
    </recommendedName>
</protein>
<keyword evidence="9" id="KW-1185">Reference proteome</keyword>
<dbReference type="PROSITE" id="PS50084">
    <property type="entry name" value="KH_TYPE_1"/>
    <property type="match status" value="1"/>
</dbReference>
<keyword evidence="4 6" id="KW-0862">Zinc</keyword>
<evidence type="ECO:0000256" key="4">
    <source>
        <dbReference type="ARBA" id="ARBA00022833"/>
    </source>
</evidence>